<evidence type="ECO:0000256" key="1">
    <source>
        <dbReference type="SAM" id="Coils"/>
    </source>
</evidence>
<sequence length="78" mass="9051">MARSPLIMGRPISVPVAWMMSLESNLKKVDQRANQILTKTEKTLIKEYRRALQQIRRELADLYATFPMSEEQRSNVGD</sequence>
<reference evidence="3" key="1">
    <citation type="journal article" date="2019" name="Int. J. Syst. Evol. Microbiol.">
        <title>The Global Catalogue of Microorganisms (GCM) 10K type strain sequencing project: providing services to taxonomists for standard genome sequencing and annotation.</title>
        <authorList>
            <consortium name="The Broad Institute Genomics Platform"/>
            <consortium name="The Broad Institute Genome Sequencing Center for Infectious Disease"/>
            <person name="Wu L."/>
            <person name="Ma J."/>
        </authorList>
    </citation>
    <scope>NUCLEOTIDE SEQUENCE [LARGE SCALE GENOMIC DNA]</scope>
    <source>
        <strain evidence="3">CGMCC 1.12942</strain>
    </source>
</reference>
<evidence type="ECO:0000313" key="3">
    <source>
        <dbReference type="Proteomes" id="UP001596500"/>
    </source>
</evidence>
<comment type="caution">
    <text evidence="2">The sequence shown here is derived from an EMBL/GenBank/DDBJ whole genome shotgun (WGS) entry which is preliminary data.</text>
</comment>
<name>A0ABW2RPT3_9BACL</name>
<dbReference type="RefSeq" id="WP_379867250.1">
    <property type="nucleotide sequence ID" value="NZ_JBHTBW010000067.1"/>
</dbReference>
<dbReference type="EMBL" id="JBHTBW010000067">
    <property type="protein sequence ID" value="MFC7442988.1"/>
    <property type="molecule type" value="Genomic_DNA"/>
</dbReference>
<accession>A0ABW2RPT3</accession>
<evidence type="ECO:0000313" key="2">
    <source>
        <dbReference type="EMBL" id="MFC7442988.1"/>
    </source>
</evidence>
<dbReference type="Proteomes" id="UP001596500">
    <property type="component" value="Unassembled WGS sequence"/>
</dbReference>
<keyword evidence="1" id="KW-0175">Coiled coil</keyword>
<keyword evidence="3" id="KW-1185">Reference proteome</keyword>
<proteinExistence type="predicted"/>
<protein>
    <submittedName>
        <fullName evidence="2">Uncharacterized protein</fullName>
    </submittedName>
</protein>
<gene>
    <name evidence="2" type="ORF">ACFQNG_18120</name>
</gene>
<feature type="coiled-coil region" evidence="1">
    <location>
        <begin position="19"/>
        <end position="65"/>
    </location>
</feature>
<organism evidence="2 3">
    <name type="scientific">Laceyella putida</name>
    <dbReference type="NCBI Taxonomy" id="110101"/>
    <lineage>
        <taxon>Bacteria</taxon>
        <taxon>Bacillati</taxon>
        <taxon>Bacillota</taxon>
        <taxon>Bacilli</taxon>
        <taxon>Bacillales</taxon>
        <taxon>Thermoactinomycetaceae</taxon>
        <taxon>Laceyella</taxon>
    </lineage>
</organism>